<reference evidence="2" key="1">
    <citation type="journal article" date="2013" name="J. Plant Res.">
        <title>Effect of fungi and light on seed germination of three Opuntia species from semiarid lands of central Mexico.</title>
        <authorList>
            <person name="Delgado-Sanchez P."/>
            <person name="Jimenez-Bremont J.F."/>
            <person name="Guerrero-Gonzalez Mde L."/>
            <person name="Flores J."/>
        </authorList>
    </citation>
    <scope>NUCLEOTIDE SEQUENCE</scope>
    <source>
        <tissue evidence="2">Cladode</tissue>
    </source>
</reference>
<evidence type="ECO:0000313" key="2">
    <source>
        <dbReference type="EMBL" id="MBA4635746.1"/>
    </source>
</evidence>
<feature type="transmembrane region" description="Helical" evidence="1">
    <location>
        <begin position="12"/>
        <end position="31"/>
    </location>
</feature>
<proteinExistence type="predicted"/>
<name>A0A7C9D7W9_OPUST</name>
<keyword evidence="1" id="KW-0812">Transmembrane</keyword>
<reference evidence="2" key="2">
    <citation type="submission" date="2020-07" db="EMBL/GenBank/DDBJ databases">
        <authorList>
            <person name="Vera ALvarez R."/>
            <person name="Arias-Moreno D.M."/>
            <person name="Jimenez-Jacinto V."/>
            <person name="Jimenez-Bremont J.F."/>
            <person name="Swaminathan K."/>
            <person name="Moose S.P."/>
            <person name="Guerrero-Gonzalez M.L."/>
            <person name="Marino-Ramirez L."/>
            <person name="Landsman D."/>
            <person name="Rodriguez-Kessler M."/>
            <person name="Delgado-Sanchez P."/>
        </authorList>
    </citation>
    <scope>NUCLEOTIDE SEQUENCE</scope>
    <source>
        <tissue evidence="2">Cladode</tissue>
    </source>
</reference>
<keyword evidence="1" id="KW-0472">Membrane</keyword>
<protein>
    <submittedName>
        <fullName evidence="2">Uncharacterized protein</fullName>
    </submittedName>
</protein>
<sequence length="147" mass="17242">MLRIRVGLLDAVLFVRTLMWVLISTLVRYLLRSHGMVRALSIWIRIWIWVWIGTLLGSHGVVRPLSTWDLIRIWIGLLWCHAKIRTLCARIWVGTLLLNHGVISNLTIRIRVWIGTLVRITLPAIIMGHTWCSIELTRWTMDINLRF</sequence>
<feature type="transmembrane region" description="Helical" evidence="1">
    <location>
        <begin position="43"/>
        <end position="61"/>
    </location>
</feature>
<accession>A0A7C9D7W9</accession>
<evidence type="ECO:0000256" key="1">
    <source>
        <dbReference type="SAM" id="Phobius"/>
    </source>
</evidence>
<dbReference type="EMBL" id="GISG01096662">
    <property type="protein sequence ID" value="MBA4635746.1"/>
    <property type="molecule type" value="Transcribed_RNA"/>
</dbReference>
<keyword evidence="1" id="KW-1133">Transmembrane helix</keyword>
<organism evidence="2">
    <name type="scientific">Opuntia streptacantha</name>
    <name type="common">Prickly pear cactus</name>
    <name type="synonym">Opuntia cardona</name>
    <dbReference type="NCBI Taxonomy" id="393608"/>
    <lineage>
        <taxon>Eukaryota</taxon>
        <taxon>Viridiplantae</taxon>
        <taxon>Streptophyta</taxon>
        <taxon>Embryophyta</taxon>
        <taxon>Tracheophyta</taxon>
        <taxon>Spermatophyta</taxon>
        <taxon>Magnoliopsida</taxon>
        <taxon>eudicotyledons</taxon>
        <taxon>Gunneridae</taxon>
        <taxon>Pentapetalae</taxon>
        <taxon>Caryophyllales</taxon>
        <taxon>Cactineae</taxon>
        <taxon>Cactaceae</taxon>
        <taxon>Opuntioideae</taxon>
        <taxon>Opuntia</taxon>
    </lineage>
</organism>
<dbReference type="AlphaFoldDB" id="A0A7C9D7W9"/>